<feature type="transmembrane region" description="Helical" evidence="6">
    <location>
        <begin position="197"/>
        <end position="214"/>
    </location>
</feature>
<dbReference type="EMBL" id="PIPI01000001">
    <property type="protein sequence ID" value="RUO21419.1"/>
    <property type="molecule type" value="Genomic_DNA"/>
</dbReference>
<evidence type="ECO:0000256" key="6">
    <source>
        <dbReference type="SAM" id="Phobius"/>
    </source>
</evidence>
<evidence type="ECO:0000256" key="5">
    <source>
        <dbReference type="ARBA" id="ARBA00023136"/>
    </source>
</evidence>
<dbReference type="GO" id="GO:0022904">
    <property type="term" value="P:respiratory electron transport chain"/>
    <property type="evidence" value="ECO:0007669"/>
    <property type="project" value="InterPro"/>
</dbReference>
<keyword evidence="5 6" id="KW-0472">Membrane</keyword>
<evidence type="ECO:0000259" key="7">
    <source>
        <dbReference type="Pfam" id="PF01292"/>
    </source>
</evidence>
<dbReference type="InterPro" id="IPR011577">
    <property type="entry name" value="Cyt_b561_bac/Ni-Hgenase"/>
</dbReference>
<gene>
    <name evidence="8" type="ORF">CWE06_00715</name>
</gene>
<protein>
    <recommendedName>
        <fullName evidence="7">Cytochrome b561 bacterial/Ni-hydrogenase domain-containing protein</fullName>
    </recommendedName>
</protein>
<comment type="caution">
    <text evidence="8">The sequence shown here is derived from an EMBL/GenBank/DDBJ whole genome shotgun (WGS) entry which is preliminary data.</text>
</comment>
<feature type="domain" description="Cytochrome b561 bacterial/Ni-hydrogenase" evidence="7">
    <location>
        <begin position="9"/>
        <end position="178"/>
    </location>
</feature>
<evidence type="ECO:0000313" key="9">
    <source>
        <dbReference type="Proteomes" id="UP000288212"/>
    </source>
</evidence>
<keyword evidence="9" id="KW-1185">Reference proteome</keyword>
<comment type="subcellular location">
    <subcellularLocation>
        <location evidence="1">Cell membrane</location>
        <topology evidence="1">Multi-pass membrane protein</topology>
    </subcellularLocation>
</comment>
<dbReference type="GO" id="GO:0005886">
    <property type="term" value="C:plasma membrane"/>
    <property type="evidence" value="ECO:0007669"/>
    <property type="project" value="UniProtKB-SubCell"/>
</dbReference>
<proteinExistence type="predicted"/>
<keyword evidence="2" id="KW-1003">Cell membrane</keyword>
<reference evidence="8 9" key="1">
    <citation type="journal article" date="2011" name="Front. Microbiol.">
        <title>Genomic signatures of strain selection and enhancement in Bacillus atrophaeus var. globigii, a historical biowarfare simulant.</title>
        <authorList>
            <person name="Gibbons H.S."/>
            <person name="Broomall S.M."/>
            <person name="McNew L.A."/>
            <person name="Daligault H."/>
            <person name="Chapman C."/>
            <person name="Bruce D."/>
            <person name="Karavis M."/>
            <person name="Krepps M."/>
            <person name="McGregor P.A."/>
            <person name="Hong C."/>
            <person name="Park K.H."/>
            <person name="Akmal A."/>
            <person name="Feldman A."/>
            <person name="Lin J.S."/>
            <person name="Chang W.E."/>
            <person name="Higgs B.W."/>
            <person name="Demirev P."/>
            <person name="Lindquist J."/>
            <person name="Liem A."/>
            <person name="Fochler E."/>
            <person name="Read T.D."/>
            <person name="Tapia R."/>
            <person name="Johnson S."/>
            <person name="Bishop-Lilly K.A."/>
            <person name="Detter C."/>
            <person name="Han C."/>
            <person name="Sozhamannan S."/>
            <person name="Rosenzweig C.N."/>
            <person name="Skowronski E.W."/>
        </authorList>
    </citation>
    <scope>NUCLEOTIDE SEQUENCE [LARGE SCALE GENOMIC DNA]</scope>
    <source>
        <strain evidence="8 9">AK5</strain>
    </source>
</reference>
<evidence type="ECO:0000256" key="3">
    <source>
        <dbReference type="ARBA" id="ARBA00022692"/>
    </source>
</evidence>
<feature type="transmembrane region" description="Helical" evidence="6">
    <location>
        <begin position="146"/>
        <end position="167"/>
    </location>
</feature>
<evidence type="ECO:0000313" key="8">
    <source>
        <dbReference type="EMBL" id="RUO21419.1"/>
    </source>
</evidence>
<evidence type="ECO:0000256" key="2">
    <source>
        <dbReference type="ARBA" id="ARBA00022475"/>
    </source>
</evidence>
<dbReference type="PANTHER" id="PTHR30485">
    <property type="entry name" value="NI/FE-HYDROGENASE 1 B-TYPE CYTOCHROME SUBUNIT"/>
    <property type="match status" value="1"/>
</dbReference>
<dbReference type="Pfam" id="PF01292">
    <property type="entry name" value="Ni_hydr_CYTB"/>
    <property type="match status" value="1"/>
</dbReference>
<evidence type="ECO:0000256" key="4">
    <source>
        <dbReference type="ARBA" id="ARBA00022989"/>
    </source>
</evidence>
<organism evidence="8 9">
    <name type="scientific">Aliidiomarina haloalkalitolerans</name>
    <dbReference type="NCBI Taxonomy" id="859059"/>
    <lineage>
        <taxon>Bacteria</taxon>
        <taxon>Pseudomonadati</taxon>
        <taxon>Pseudomonadota</taxon>
        <taxon>Gammaproteobacteria</taxon>
        <taxon>Alteromonadales</taxon>
        <taxon>Idiomarinaceae</taxon>
        <taxon>Aliidiomarina</taxon>
    </lineage>
</organism>
<feature type="transmembrane region" description="Helical" evidence="6">
    <location>
        <begin position="43"/>
        <end position="60"/>
    </location>
</feature>
<name>A0A432VXL7_9GAMM</name>
<dbReference type="OrthoDB" id="196472at2"/>
<dbReference type="SUPFAM" id="SSF81342">
    <property type="entry name" value="Transmembrane di-heme cytochromes"/>
    <property type="match status" value="1"/>
</dbReference>
<keyword evidence="4 6" id="KW-1133">Transmembrane helix</keyword>
<accession>A0A432VXL7</accession>
<dbReference type="Gene3D" id="1.20.950.20">
    <property type="entry name" value="Transmembrane di-heme cytochromes, Chain C"/>
    <property type="match status" value="1"/>
</dbReference>
<dbReference type="Proteomes" id="UP000288212">
    <property type="component" value="Unassembled WGS sequence"/>
</dbReference>
<evidence type="ECO:0000256" key="1">
    <source>
        <dbReference type="ARBA" id="ARBA00004651"/>
    </source>
</evidence>
<keyword evidence="3 6" id="KW-0812">Transmembrane</keyword>
<dbReference type="InterPro" id="IPR051542">
    <property type="entry name" value="Hydrogenase_cytochrome"/>
</dbReference>
<feature type="transmembrane region" description="Helical" evidence="6">
    <location>
        <begin position="12"/>
        <end position="31"/>
    </location>
</feature>
<dbReference type="GO" id="GO:0009055">
    <property type="term" value="F:electron transfer activity"/>
    <property type="evidence" value="ECO:0007669"/>
    <property type="project" value="InterPro"/>
</dbReference>
<feature type="transmembrane region" description="Helical" evidence="6">
    <location>
        <begin position="95"/>
        <end position="116"/>
    </location>
</feature>
<dbReference type="GO" id="GO:0020037">
    <property type="term" value="F:heme binding"/>
    <property type="evidence" value="ECO:0007669"/>
    <property type="project" value="TreeGrafter"/>
</dbReference>
<sequence length="215" mass="24317">MSTVTIHLWDGFVRGFHWLLVLVFAGLWYTGGNIDYIDQHHQLGLVMLALVLTRIIWGFIGSQPARFTTFMQSPFAIFRYFRRPTQHEYLTHNPAGAYMVVIMLGLLLAQAISGLFTDDAIFFRGPLAQYVSNDTVRALTRYHKQAFDFILIAIALHLVAVAIYTILKKKLIKPMITGKKEVASAAVANAPAQRHGGWGFLILVVNLAWIFYFLS</sequence>
<dbReference type="PANTHER" id="PTHR30485:SF2">
    <property type="entry name" value="BLL0597 PROTEIN"/>
    <property type="match status" value="1"/>
</dbReference>
<dbReference type="RefSeq" id="WP_126790396.1">
    <property type="nucleotide sequence ID" value="NZ_PIPI01000001.1"/>
</dbReference>
<dbReference type="InterPro" id="IPR016174">
    <property type="entry name" value="Di-haem_cyt_TM"/>
</dbReference>
<dbReference type="AlphaFoldDB" id="A0A432VXL7"/>